<organism evidence="2 3">
    <name type="scientific">Ferroacidibacillus organovorans</name>
    <dbReference type="NCBI Taxonomy" id="1765683"/>
    <lineage>
        <taxon>Bacteria</taxon>
        <taxon>Bacillati</taxon>
        <taxon>Bacillota</taxon>
        <taxon>Bacilli</taxon>
        <taxon>Bacillales</taxon>
        <taxon>Alicyclobacillaceae</taxon>
        <taxon>Ferroacidibacillus</taxon>
    </lineage>
</organism>
<evidence type="ECO:0008006" key="4">
    <source>
        <dbReference type="Google" id="ProtNLM"/>
    </source>
</evidence>
<evidence type="ECO:0000313" key="2">
    <source>
        <dbReference type="EMBL" id="KUO95780.1"/>
    </source>
</evidence>
<feature type="transmembrane region" description="Helical" evidence="1">
    <location>
        <begin position="71"/>
        <end position="89"/>
    </location>
</feature>
<accession>A0A117SXT2</accession>
<comment type="caution">
    <text evidence="2">The sequence shown here is derived from an EMBL/GenBank/DDBJ whole genome shotgun (WGS) entry which is preliminary data.</text>
</comment>
<gene>
    <name evidence="2" type="ORF">ATW55_05420</name>
</gene>
<feature type="transmembrane region" description="Helical" evidence="1">
    <location>
        <begin position="138"/>
        <end position="159"/>
    </location>
</feature>
<keyword evidence="1" id="KW-0472">Membrane</keyword>
<keyword evidence="1" id="KW-1133">Transmembrane helix</keyword>
<dbReference type="OrthoDB" id="9792681at2"/>
<dbReference type="PANTHER" id="PTHR31446:SF29">
    <property type="entry name" value="ACID PHOSPHATASE_VANADIUM-DEPENDENT HALOPEROXIDASE-RELATED PROTEIN"/>
    <property type="match status" value="1"/>
</dbReference>
<evidence type="ECO:0000256" key="1">
    <source>
        <dbReference type="SAM" id="Phobius"/>
    </source>
</evidence>
<name>A0A117SXT2_9BACL</name>
<dbReference type="RefSeq" id="WP_067716286.1">
    <property type="nucleotide sequence ID" value="NZ_LPVJ01000037.1"/>
</dbReference>
<dbReference type="Pfam" id="PF02681">
    <property type="entry name" value="DUF212"/>
    <property type="match status" value="1"/>
</dbReference>
<sequence length="160" mass="17135">MSILGLIENPALMASLSATVVAQVVKVPIAYIATRKWDFSQMTSTGGMPSSHSAAVSSLATVIGFHDGTRSSLFAACVVFAIIVMYDAAGIRRHAGEQAIALNKLKADIGELIDRRFADRRAELYQQRLKEMLGHQPIEVLMGCILGILLGSIVSAISYA</sequence>
<evidence type="ECO:0000313" key="3">
    <source>
        <dbReference type="Proteomes" id="UP000053557"/>
    </source>
</evidence>
<proteinExistence type="predicted"/>
<reference evidence="2 3" key="1">
    <citation type="submission" date="2015-12" db="EMBL/GenBank/DDBJ databases">
        <title>Draft genome sequence of Acidibacillus ferrooxidans ITV001, isolated from a chalcopyrite acid mine drainage site in Brazil.</title>
        <authorList>
            <person name="Dall'Agnol H."/>
            <person name="Nancucheo I."/>
            <person name="Johnson B."/>
            <person name="Oliveira R."/>
            <person name="Leite L."/>
            <person name="Pylro V."/>
            <person name="Nunes G.L."/>
            <person name="Tzotzos G."/>
            <person name="Fernandes G.R."/>
            <person name="Dutra J."/>
            <person name="Orellana S.C."/>
            <person name="Oliveira G."/>
        </authorList>
    </citation>
    <scope>NUCLEOTIDE SEQUENCE [LARGE SCALE GENOMIC DNA]</scope>
    <source>
        <strain evidence="3">ITV01</strain>
    </source>
</reference>
<dbReference type="Proteomes" id="UP000053557">
    <property type="component" value="Unassembled WGS sequence"/>
</dbReference>
<keyword evidence="1" id="KW-0812">Transmembrane</keyword>
<dbReference type="EMBL" id="LPVJ01000037">
    <property type="protein sequence ID" value="KUO95780.1"/>
    <property type="molecule type" value="Genomic_DNA"/>
</dbReference>
<keyword evidence="3" id="KW-1185">Reference proteome</keyword>
<dbReference type="InterPro" id="IPR003832">
    <property type="entry name" value="DUF212"/>
</dbReference>
<protein>
    <recommendedName>
        <fullName evidence="4">Acid phosphatase</fullName>
    </recommendedName>
</protein>
<feature type="transmembrane region" description="Helical" evidence="1">
    <location>
        <begin position="12"/>
        <end position="34"/>
    </location>
</feature>
<dbReference type="PANTHER" id="PTHR31446">
    <property type="entry name" value="ACID PHOSPHATASE/VANADIUM-DEPENDENT HALOPEROXIDASE-RELATED PROTEIN"/>
    <property type="match status" value="1"/>
</dbReference>
<dbReference type="AlphaFoldDB" id="A0A117SXT2"/>